<dbReference type="WBParaSite" id="nRc.2.0.1.t28672-RA">
    <property type="protein sequence ID" value="nRc.2.0.1.t28672-RA"/>
    <property type="gene ID" value="nRc.2.0.1.g28672"/>
</dbReference>
<sequence>MLIHQRKVEGEKHGKRFLWFVVPQRNSPSIFRIYNAKFYHTALKASVQSRTKIFLIPKNIDCADDVHLIQFHNLETQPESMNCVLTLIVNSSCYVVKAENGLILQKIDCKLVRDEKQWGKISNETVFRFKKIRGRKNLNGDCNKTIKDDEIKIEQCLAAKYKKINPDI</sequence>
<accession>A0A915JS32</accession>
<dbReference type="Proteomes" id="UP000887565">
    <property type="component" value="Unplaced"/>
</dbReference>
<organism evidence="1 2">
    <name type="scientific">Romanomermis culicivorax</name>
    <name type="common">Nematode worm</name>
    <dbReference type="NCBI Taxonomy" id="13658"/>
    <lineage>
        <taxon>Eukaryota</taxon>
        <taxon>Metazoa</taxon>
        <taxon>Ecdysozoa</taxon>
        <taxon>Nematoda</taxon>
        <taxon>Enoplea</taxon>
        <taxon>Dorylaimia</taxon>
        <taxon>Mermithida</taxon>
        <taxon>Mermithoidea</taxon>
        <taxon>Mermithidae</taxon>
        <taxon>Romanomermis</taxon>
    </lineage>
</organism>
<reference evidence="2" key="1">
    <citation type="submission" date="2022-11" db="UniProtKB">
        <authorList>
            <consortium name="WormBaseParasite"/>
        </authorList>
    </citation>
    <scope>IDENTIFICATION</scope>
</reference>
<name>A0A915JS32_ROMCU</name>
<evidence type="ECO:0000313" key="1">
    <source>
        <dbReference type="Proteomes" id="UP000887565"/>
    </source>
</evidence>
<evidence type="ECO:0000313" key="2">
    <source>
        <dbReference type="WBParaSite" id="nRc.2.0.1.t28672-RA"/>
    </source>
</evidence>
<keyword evidence="1" id="KW-1185">Reference proteome</keyword>
<proteinExistence type="predicted"/>
<dbReference type="AlphaFoldDB" id="A0A915JS32"/>
<protein>
    <submittedName>
        <fullName evidence="2">Uncharacterized protein</fullName>
    </submittedName>
</protein>